<dbReference type="Proteomes" id="UP000601435">
    <property type="component" value="Unassembled WGS sequence"/>
</dbReference>
<evidence type="ECO:0000256" key="1">
    <source>
        <dbReference type="SAM" id="MobiDB-lite"/>
    </source>
</evidence>
<dbReference type="OrthoDB" id="417132at2759"/>
<reference evidence="2" key="1">
    <citation type="submission" date="2021-02" db="EMBL/GenBank/DDBJ databases">
        <authorList>
            <person name="Dougan E. K."/>
            <person name="Rhodes N."/>
            <person name="Thang M."/>
            <person name="Chan C."/>
        </authorList>
    </citation>
    <scope>NUCLEOTIDE SEQUENCE</scope>
</reference>
<evidence type="ECO:0000313" key="2">
    <source>
        <dbReference type="EMBL" id="CAE7901739.1"/>
    </source>
</evidence>
<feature type="region of interest" description="Disordered" evidence="1">
    <location>
        <begin position="1"/>
        <end position="58"/>
    </location>
</feature>
<gene>
    <name evidence="2" type="ORF">SNEC2469_LOCUS30368</name>
</gene>
<keyword evidence="3" id="KW-1185">Reference proteome</keyword>
<protein>
    <submittedName>
        <fullName evidence="2">Uncharacterized protein</fullName>
    </submittedName>
</protein>
<comment type="caution">
    <text evidence="2">The sequence shown here is derived from an EMBL/GenBank/DDBJ whole genome shotgun (WGS) entry which is preliminary data.</text>
</comment>
<feature type="non-terminal residue" evidence="2">
    <location>
        <position position="557"/>
    </location>
</feature>
<name>A0A813BDW8_9DINO</name>
<accession>A0A813BDW8</accession>
<dbReference type="AlphaFoldDB" id="A0A813BDW8"/>
<proteinExistence type="predicted"/>
<evidence type="ECO:0000313" key="3">
    <source>
        <dbReference type="Proteomes" id="UP000601435"/>
    </source>
</evidence>
<sequence>MKAGSLSGRSRDAGGPSPAPATSQDITEAVIDNIQHDVEQSQDMPEPESDTKEAEGLGFGELAKNLEFLMLKETAVELLEEKTSKQERNLQKCMEEKSGPKPPPSLVELEALKEERAQRAQTVLDTVLRKHEHQRETRHWVTPVSLEQREQGSSGINPVDGIASAVNAAVGKVADALESACIPIPPTPHLTNDEFGLNLGSWKCEVKLGGKTIPIIDIKLGRISQDWPQHVKTAITVGSGMKKCAAQVAASSPSSLYGCISTEVVEANPVLSMAYALFRDLWICNGKKWMNPRDNAGEIYSCLGNSLFDNVPQLSKAKPLFDATQACEGANANTMKCIFNNVMKDVLGCTDMSSAQSVAICLGNNMINYVPPFTFFNKIGDIIGDMIEGFARIAAGLMKQVLKKGQALIQQAVSTKFPAVGDGPMVRHESSNLRIYTHSAPPKKRGMSALQEEKPGTGLSWGFGSDKSHQQTRLITQRLGRSFLGHEVDTSSCLAFAPKNKHGHNGQATQTDWQVQNPDDFVPLEPWAVPCGNAWMKDNADKWQGYSFYSAEMFIDE</sequence>
<organism evidence="2 3">
    <name type="scientific">Symbiodinium necroappetens</name>
    <dbReference type="NCBI Taxonomy" id="1628268"/>
    <lineage>
        <taxon>Eukaryota</taxon>
        <taxon>Sar</taxon>
        <taxon>Alveolata</taxon>
        <taxon>Dinophyceae</taxon>
        <taxon>Suessiales</taxon>
        <taxon>Symbiodiniaceae</taxon>
        <taxon>Symbiodinium</taxon>
    </lineage>
</organism>
<dbReference type="EMBL" id="CAJNJA010070767">
    <property type="protein sequence ID" value="CAE7901739.1"/>
    <property type="molecule type" value="Genomic_DNA"/>
</dbReference>